<dbReference type="Proteomes" id="UP000515135">
    <property type="component" value="Unplaced"/>
</dbReference>
<dbReference type="PROSITE" id="PS00028">
    <property type="entry name" value="ZINC_FINGER_C2H2_1"/>
    <property type="match status" value="6"/>
</dbReference>
<dbReference type="OrthoDB" id="6077919at2759"/>
<evidence type="ECO:0000256" key="9">
    <source>
        <dbReference type="ARBA" id="ARBA00023163"/>
    </source>
</evidence>
<feature type="domain" description="C2H2-type" evidence="13">
    <location>
        <begin position="361"/>
        <end position="383"/>
    </location>
</feature>
<evidence type="ECO:0000256" key="10">
    <source>
        <dbReference type="ARBA" id="ARBA00023242"/>
    </source>
</evidence>
<dbReference type="FunFam" id="3.30.160.60:FF:000071">
    <property type="entry name" value="Putative zinc finger protein 143"/>
    <property type="match status" value="1"/>
</dbReference>
<dbReference type="Pfam" id="PF00096">
    <property type="entry name" value="zf-C2H2"/>
    <property type="match status" value="5"/>
</dbReference>
<dbReference type="GO" id="GO:0000978">
    <property type="term" value="F:RNA polymerase II cis-regulatory region sequence-specific DNA binding"/>
    <property type="evidence" value="ECO:0007669"/>
    <property type="project" value="TreeGrafter"/>
</dbReference>
<dbReference type="SUPFAM" id="SSF57667">
    <property type="entry name" value="beta-beta-alpha zinc fingers"/>
    <property type="match status" value="3"/>
</dbReference>
<gene>
    <name evidence="15" type="primary">LOC109471106</name>
</gene>
<evidence type="ECO:0000256" key="12">
    <source>
        <dbReference type="SAM" id="MobiDB-lite"/>
    </source>
</evidence>
<dbReference type="GO" id="GO:0031519">
    <property type="term" value="C:PcG protein complex"/>
    <property type="evidence" value="ECO:0007669"/>
    <property type="project" value="TreeGrafter"/>
</dbReference>
<dbReference type="GO" id="GO:0008270">
    <property type="term" value="F:zinc ion binding"/>
    <property type="evidence" value="ECO:0007669"/>
    <property type="project" value="UniProtKB-KW"/>
</dbReference>
<dbReference type="AlphaFoldDB" id="A0A6P4Z477"/>
<protein>
    <submittedName>
        <fullName evidence="15">Zinc finger protein 76-like</fullName>
    </submittedName>
</protein>
<reference evidence="15" key="1">
    <citation type="submission" date="2025-08" db="UniProtKB">
        <authorList>
            <consortium name="RefSeq"/>
        </authorList>
    </citation>
    <scope>IDENTIFICATION</scope>
    <source>
        <tissue evidence="15">Gonad</tissue>
    </source>
</reference>
<dbReference type="InterPro" id="IPR036236">
    <property type="entry name" value="Znf_C2H2_sf"/>
</dbReference>
<keyword evidence="2" id="KW-0479">Metal-binding</keyword>
<feature type="domain" description="C2H2-type" evidence="13">
    <location>
        <begin position="331"/>
        <end position="360"/>
    </location>
</feature>
<feature type="compositionally biased region" description="Basic and acidic residues" evidence="12">
    <location>
        <begin position="577"/>
        <end position="586"/>
    </location>
</feature>
<dbReference type="PROSITE" id="PS50157">
    <property type="entry name" value="ZINC_FINGER_C2H2_2"/>
    <property type="match status" value="6"/>
</dbReference>
<keyword evidence="14" id="KW-1185">Reference proteome</keyword>
<evidence type="ECO:0000256" key="2">
    <source>
        <dbReference type="ARBA" id="ARBA00022723"/>
    </source>
</evidence>
<comment type="subcellular location">
    <subcellularLocation>
        <location evidence="1">Nucleus</location>
    </subcellularLocation>
</comment>
<dbReference type="GO" id="GO:0005667">
    <property type="term" value="C:transcription regulator complex"/>
    <property type="evidence" value="ECO:0007669"/>
    <property type="project" value="TreeGrafter"/>
</dbReference>
<keyword evidence="5" id="KW-0862">Zinc</keyword>
<keyword evidence="3" id="KW-0677">Repeat</keyword>
<dbReference type="Gene3D" id="3.30.160.60">
    <property type="entry name" value="Classic Zinc Finger"/>
    <property type="match status" value="6"/>
</dbReference>
<feature type="domain" description="C2H2-type" evidence="13">
    <location>
        <begin position="271"/>
        <end position="300"/>
    </location>
</feature>
<keyword evidence="10" id="KW-0539">Nucleus</keyword>
<dbReference type="GO" id="GO:0000785">
    <property type="term" value="C:chromatin"/>
    <property type="evidence" value="ECO:0007669"/>
    <property type="project" value="TreeGrafter"/>
</dbReference>
<dbReference type="InterPro" id="IPR013087">
    <property type="entry name" value="Znf_C2H2_type"/>
</dbReference>
<keyword evidence="7" id="KW-0238">DNA-binding</keyword>
<proteinExistence type="predicted"/>
<feature type="region of interest" description="Disordered" evidence="12">
    <location>
        <begin position="538"/>
        <end position="586"/>
    </location>
</feature>
<feature type="domain" description="C2H2-type" evidence="13">
    <location>
        <begin position="241"/>
        <end position="270"/>
    </location>
</feature>
<dbReference type="KEGG" id="bbel:109471106"/>
<dbReference type="SMART" id="SM00355">
    <property type="entry name" value="ZnF_C2H2"/>
    <property type="match status" value="6"/>
</dbReference>
<evidence type="ECO:0000256" key="6">
    <source>
        <dbReference type="ARBA" id="ARBA00023015"/>
    </source>
</evidence>
<accession>A0A6P4Z477</accession>
<keyword evidence="6" id="KW-0805">Transcription regulation</keyword>
<evidence type="ECO:0000256" key="5">
    <source>
        <dbReference type="ARBA" id="ARBA00022833"/>
    </source>
</evidence>
<evidence type="ECO:0000313" key="14">
    <source>
        <dbReference type="Proteomes" id="UP000515135"/>
    </source>
</evidence>
<feature type="domain" description="C2H2-type" evidence="13">
    <location>
        <begin position="301"/>
        <end position="330"/>
    </location>
</feature>
<evidence type="ECO:0000256" key="1">
    <source>
        <dbReference type="ARBA" id="ARBA00004123"/>
    </source>
</evidence>
<evidence type="ECO:0000256" key="4">
    <source>
        <dbReference type="ARBA" id="ARBA00022771"/>
    </source>
</evidence>
<dbReference type="GeneID" id="109471106"/>
<feature type="compositionally biased region" description="Basic and acidic residues" evidence="12">
    <location>
        <begin position="557"/>
        <end position="566"/>
    </location>
</feature>
<evidence type="ECO:0000313" key="15">
    <source>
        <dbReference type="RefSeq" id="XP_019625877.1"/>
    </source>
</evidence>
<dbReference type="FunFam" id="3.30.160.60:FF:000125">
    <property type="entry name" value="Putative zinc finger protein 143"/>
    <property type="match status" value="3"/>
</dbReference>
<sequence length="586" mass="63657">MEMQQAVEKDNVTIEEGDGEKGVQIVLSAEGQKMHQFTIRTLSSLVDGASGTQEQTGFECLDPQFTQSSLPAASSSVPELGATSVATTLSAQGEEKVVLCREAVLANDSVVDDAVEQPTKVDDTVYATVGVREQSSPVQVVDMNTGLVVVNLPNPLVVLNPGLQKSSDNLTDSQHTNMAALLRIQAMAQAGQMSNTQYMAPLPKPAAKPVHACSHEFCGKKFTSSSHLKYHEMSHTGERLLKCQAVGCDRTFTWPAHLKYHMKTHTGERQYRCPAEGCDSTFYTPQRLRVHVRTHTGERPFRCTEEGCGKAFTTAQNLRNHTRTHTGERPFACQHEGCNKRFTEYSSLKKHQNTHTGERQYACEVCGKQFTQSGSRNTHRRKHQLFAIQAGEMESSELLGQRTVSEDMGLSLGLRQTEDILGMQGLDDSESAEDSAVFSHPSSDNIVTVTTQLPDKSQEADQLCLSHNLMTAEPQGLPQSSTLSQSSTANVVVVAQPEAIASMATGASSYHGNHSVSSEALAYGTGLLQSELSAMTQNMEVTEDSHSDKSTPTVEQMLDKGNRQDRGGQSGQAEMVSKTDAEGPDS</sequence>
<keyword evidence="8" id="KW-0010">Activator</keyword>
<evidence type="ECO:0000256" key="8">
    <source>
        <dbReference type="ARBA" id="ARBA00023159"/>
    </source>
</evidence>
<dbReference type="PANTHER" id="PTHR14003:SF24">
    <property type="entry name" value="ZINC FINGER PROTEIN 410"/>
    <property type="match status" value="1"/>
</dbReference>
<dbReference type="FunFam" id="3.30.160.60:FF:000110">
    <property type="entry name" value="Zinc finger protein-like"/>
    <property type="match status" value="1"/>
</dbReference>
<keyword evidence="9" id="KW-0804">Transcription</keyword>
<evidence type="ECO:0000256" key="3">
    <source>
        <dbReference type="ARBA" id="ARBA00022737"/>
    </source>
</evidence>
<dbReference type="GO" id="GO:0000981">
    <property type="term" value="F:DNA-binding transcription factor activity, RNA polymerase II-specific"/>
    <property type="evidence" value="ECO:0007669"/>
    <property type="project" value="TreeGrafter"/>
</dbReference>
<evidence type="ECO:0000259" key="13">
    <source>
        <dbReference type="PROSITE" id="PS50157"/>
    </source>
</evidence>
<evidence type="ECO:0000256" key="11">
    <source>
        <dbReference type="PROSITE-ProRule" id="PRU00042"/>
    </source>
</evidence>
<keyword evidence="4 11" id="KW-0863">Zinc-finger</keyword>
<dbReference type="RefSeq" id="XP_019625877.1">
    <property type="nucleotide sequence ID" value="XM_019770318.1"/>
</dbReference>
<name>A0A6P4Z477_BRABE</name>
<dbReference type="PANTHER" id="PTHR14003">
    <property type="entry name" value="TRANSCRIPTIONAL REPRESSOR PROTEIN YY"/>
    <property type="match status" value="1"/>
</dbReference>
<organism evidence="14 15">
    <name type="scientific">Branchiostoma belcheri</name>
    <name type="common">Amphioxus</name>
    <dbReference type="NCBI Taxonomy" id="7741"/>
    <lineage>
        <taxon>Eukaryota</taxon>
        <taxon>Metazoa</taxon>
        <taxon>Chordata</taxon>
        <taxon>Cephalochordata</taxon>
        <taxon>Leptocardii</taxon>
        <taxon>Amphioxiformes</taxon>
        <taxon>Branchiostomatidae</taxon>
        <taxon>Branchiostoma</taxon>
    </lineage>
</organism>
<feature type="domain" description="C2H2-type" evidence="13">
    <location>
        <begin position="211"/>
        <end position="240"/>
    </location>
</feature>
<evidence type="ECO:0000256" key="7">
    <source>
        <dbReference type="ARBA" id="ARBA00023125"/>
    </source>
</evidence>